<proteinExistence type="predicted"/>
<dbReference type="InterPro" id="IPR021398">
    <property type="entry name" value="DUF3037"/>
</dbReference>
<evidence type="ECO:0000313" key="1">
    <source>
        <dbReference type="EMBL" id="PZP52354.1"/>
    </source>
</evidence>
<comment type="caution">
    <text evidence="1">The sequence shown here is derived from an EMBL/GenBank/DDBJ whole genome shotgun (WGS) entry which is preliminary data.</text>
</comment>
<protein>
    <submittedName>
        <fullName evidence="1">DUF3037 domain-containing protein</fullName>
    </submittedName>
</protein>
<dbReference type="AlphaFoldDB" id="A0A2W5FDG6"/>
<dbReference type="EMBL" id="QFOI01000006">
    <property type="protein sequence ID" value="PZP52354.1"/>
    <property type="molecule type" value="Genomic_DNA"/>
</dbReference>
<gene>
    <name evidence="1" type="ORF">DI598_00870</name>
</gene>
<evidence type="ECO:0000313" key="2">
    <source>
        <dbReference type="Proteomes" id="UP000249645"/>
    </source>
</evidence>
<reference evidence="1 2" key="1">
    <citation type="submission" date="2017-11" db="EMBL/GenBank/DDBJ databases">
        <title>Infants hospitalized years apart are colonized by the same room-sourced microbial strains.</title>
        <authorList>
            <person name="Brooks B."/>
            <person name="Olm M.R."/>
            <person name="Firek B.A."/>
            <person name="Baker R."/>
            <person name="Thomas B.C."/>
            <person name="Morowitz M.J."/>
            <person name="Banfield J.F."/>
        </authorList>
    </citation>
    <scope>NUCLEOTIDE SEQUENCE [LARGE SCALE GENOMIC DNA]</scope>
    <source>
        <strain evidence="1">S2_009_000_R2_76</strain>
    </source>
</reference>
<name>A0A2W5FDG6_9SPHI</name>
<dbReference type="Proteomes" id="UP000249645">
    <property type="component" value="Unassembled WGS sequence"/>
</dbReference>
<accession>A0A2W5FDG6</accession>
<sequence length="131" mass="15221">MQEKNLYEYAIIRLVPKVEREEFINIGILLFCKTQRSLLIKWSVDEQRIRCMAPYIDLKLVQDQLHSFEKISQGNKDAGLIAQLDVPSRFRWLTAARSSIIQTSRIHPGFADNLQDKLDSLFEELVAIVTE</sequence>
<dbReference type="Pfam" id="PF11236">
    <property type="entry name" value="DUF3037"/>
    <property type="match status" value="1"/>
</dbReference>
<organism evidence="1 2">
    <name type="scientific">Pseudopedobacter saltans</name>
    <dbReference type="NCBI Taxonomy" id="151895"/>
    <lineage>
        <taxon>Bacteria</taxon>
        <taxon>Pseudomonadati</taxon>
        <taxon>Bacteroidota</taxon>
        <taxon>Sphingobacteriia</taxon>
        <taxon>Sphingobacteriales</taxon>
        <taxon>Sphingobacteriaceae</taxon>
        <taxon>Pseudopedobacter</taxon>
    </lineage>
</organism>